<dbReference type="EMBL" id="FOVI01000003">
    <property type="protein sequence ID" value="SFN30386.1"/>
    <property type="molecule type" value="Genomic_DNA"/>
</dbReference>
<dbReference type="InterPro" id="IPR050904">
    <property type="entry name" value="Adhesion/Biosynth-related"/>
</dbReference>
<organism evidence="3 4">
    <name type="scientific">Paenimyroides ummariense</name>
    <dbReference type="NCBI Taxonomy" id="913024"/>
    <lineage>
        <taxon>Bacteria</taxon>
        <taxon>Pseudomonadati</taxon>
        <taxon>Bacteroidota</taxon>
        <taxon>Flavobacteriia</taxon>
        <taxon>Flavobacteriales</taxon>
        <taxon>Flavobacteriaceae</taxon>
        <taxon>Paenimyroides</taxon>
    </lineage>
</organism>
<evidence type="ECO:0000313" key="4">
    <source>
        <dbReference type="Proteomes" id="UP000199036"/>
    </source>
</evidence>
<reference evidence="4" key="1">
    <citation type="submission" date="2016-10" db="EMBL/GenBank/DDBJ databases">
        <authorList>
            <person name="Varghese N."/>
            <person name="Submissions S."/>
        </authorList>
    </citation>
    <scope>NUCLEOTIDE SEQUENCE [LARGE SCALE GENOMIC DNA]</scope>
    <source>
        <strain evidence="4">DS-12</strain>
    </source>
</reference>
<sequence length="317" mass="32727">MKTKNPLKKIAAAFTAVAILSVGTACSNDDNAVMPPQQKTIAAVVSENSNFSMLKAAVTKAGLAETLNGAGPFTVFAPDNAAFSASGLTEQSVNNMSAEDLKDVLLYHTVSGKIMAANVPEGPNAEVSTVNGMKIYVTKDTRGVFVNGWKVKSADIAASNGVIHYLERVLMPAMGTIVQTAQSNDNMTFLVAAVLRASQGSTNVAAALSAQGNMTVFAPTNQAFMNAGFPTIASIQNADPDMLAGILTYHVLATRAFSSDLRDGATLTTLNGGNITVALGSQATVKGNGNTMPATIGSMNIMATNGVIHVIDSVLLP</sequence>
<protein>
    <submittedName>
        <fullName evidence="3">Uncaracterized surface protein containing fasciclin (FAS1) repeats</fullName>
    </submittedName>
</protein>
<feature type="domain" description="FAS1" evidence="2">
    <location>
        <begin position="174"/>
        <end position="315"/>
    </location>
</feature>
<dbReference type="InterPro" id="IPR036378">
    <property type="entry name" value="FAS1_dom_sf"/>
</dbReference>
<dbReference type="SUPFAM" id="SSF82153">
    <property type="entry name" value="FAS1 domain"/>
    <property type="match status" value="2"/>
</dbReference>
<evidence type="ECO:0000259" key="2">
    <source>
        <dbReference type="PROSITE" id="PS50213"/>
    </source>
</evidence>
<keyword evidence="1" id="KW-0732">Signal</keyword>
<dbReference type="PANTHER" id="PTHR10900">
    <property type="entry name" value="PERIOSTIN-RELATED"/>
    <property type="match status" value="1"/>
</dbReference>
<keyword evidence="4" id="KW-1185">Reference proteome</keyword>
<dbReference type="FunFam" id="2.30.180.10:FF:000032">
    <property type="entry name" value="Fasciclin domain-containing protein, putative"/>
    <property type="match status" value="2"/>
</dbReference>
<proteinExistence type="predicted"/>
<dbReference type="STRING" id="913024.SAMN05421741_103191"/>
<dbReference type="PANTHER" id="PTHR10900:SF77">
    <property type="entry name" value="FI19380P1"/>
    <property type="match status" value="1"/>
</dbReference>
<evidence type="ECO:0000256" key="1">
    <source>
        <dbReference type="SAM" id="SignalP"/>
    </source>
</evidence>
<dbReference type="OrthoDB" id="9800666at2"/>
<accession>A0A1I4XXC4</accession>
<dbReference type="Gene3D" id="2.30.180.10">
    <property type="entry name" value="FAS1 domain"/>
    <property type="match status" value="2"/>
</dbReference>
<feature type="chain" id="PRO_5011756687" evidence="1">
    <location>
        <begin position="28"/>
        <end position="317"/>
    </location>
</feature>
<gene>
    <name evidence="3" type="ORF">SAMN05421741_103191</name>
</gene>
<feature type="domain" description="FAS1" evidence="2">
    <location>
        <begin position="38"/>
        <end position="170"/>
    </location>
</feature>
<dbReference type="AlphaFoldDB" id="A0A1I4XXC4"/>
<dbReference type="InterPro" id="IPR000782">
    <property type="entry name" value="FAS1_domain"/>
</dbReference>
<name>A0A1I4XXC4_9FLAO</name>
<dbReference type="Pfam" id="PF02469">
    <property type="entry name" value="Fasciclin"/>
    <property type="match status" value="2"/>
</dbReference>
<dbReference type="PROSITE" id="PS50213">
    <property type="entry name" value="FAS1"/>
    <property type="match status" value="2"/>
</dbReference>
<dbReference type="GO" id="GO:0005615">
    <property type="term" value="C:extracellular space"/>
    <property type="evidence" value="ECO:0007669"/>
    <property type="project" value="TreeGrafter"/>
</dbReference>
<feature type="signal peptide" evidence="1">
    <location>
        <begin position="1"/>
        <end position="27"/>
    </location>
</feature>
<dbReference type="PROSITE" id="PS51257">
    <property type="entry name" value="PROKAR_LIPOPROTEIN"/>
    <property type="match status" value="1"/>
</dbReference>
<dbReference type="SMART" id="SM00554">
    <property type="entry name" value="FAS1"/>
    <property type="match status" value="2"/>
</dbReference>
<evidence type="ECO:0000313" key="3">
    <source>
        <dbReference type="EMBL" id="SFN30386.1"/>
    </source>
</evidence>
<dbReference type="RefSeq" id="WP_091519440.1">
    <property type="nucleotide sequence ID" value="NZ_FOVI01000003.1"/>
</dbReference>
<dbReference type="Proteomes" id="UP000199036">
    <property type="component" value="Unassembled WGS sequence"/>
</dbReference>